<dbReference type="GO" id="GO:0003723">
    <property type="term" value="F:RNA binding"/>
    <property type="evidence" value="ECO:0007669"/>
    <property type="project" value="UniProtKB-UniRule"/>
</dbReference>
<comment type="caution">
    <text evidence="4">The sequence shown here is derived from an EMBL/GenBank/DDBJ whole genome shotgun (WGS) entry which is preliminary data.</text>
</comment>
<dbReference type="Proteomes" id="UP001165190">
    <property type="component" value="Unassembled WGS sequence"/>
</dbReference>
<sequence>MGSLQVARVLERRRGRGSYHRREGFSVFVDNVSKRIHHSALREAFGSYGKVVDVFVAYKNMKRRLKPTTFALVRYNMKSEAVRAMKESSGRLMDGFRIRVVEASTNSRVGPQPKSTVKKVEKKVQWALKDSRSFRDVLMGIKAGGTKDSMEVRSSIPATEDATTVLVEECNPDPDGKARWECKSAIIIRDADMEWRKRSLVGQIKSMYNVDIMQEGLCSDGLNVEVCPWYGLQVILRFPSSEDCQACWRRRSELVELWFDELKMLEGFEGKEIMKLWVKILDVPLKIWNKAFFEGIGSRWGEVLKIEDDTLNLRRFDEAKILVRVLSPAVIPKRMQVVVNGIVYRLRIQSELYEEEAVFIDGRPPGGAGDDRVDDASYPENEFNWDDQFPMHNSAVFPVDMDGTNTKVDDALNSTQGSVDSKRSEQQSVSNGPTLFEVPITSDNIGAGTASPKSLGSNPPQRTGLNRECHFFGPTTQEAPLHQAEDLCQSLGPTFQDVPIFQVEELCQPVSSSDSLHKTHSRGRPCVLESINGAREVGLRAGLDKFQWWIRHSAKKPCTNQRSEKKSKKKSEGLLSIEPRHIRILGSPEEGENMDKNLAEATPTFNLGDKMGIAFNDAKKNVISRLVELEVELGEEK</sequence>
<proteinExistence type="predicted"/>
<dbReference type="Gene3D" id="3.30.70.330">
    <property type="match status" value="1"/>
</dbReference>
<evidence type="ECO:0000256" key="2">
    <source>
        <dbReference type="SAM" id="MobiDB-lite"/>
    </source>
</evidence>
<dbReference type="PROSITE" id="PS50102">
    <property type="entry name" value="RRM"/>
    <property type="match status" value="1"/>
</dbReference>
<dbReference type="PANTHER" id="PTHR34427:SF5">
    <property type="entry name" value="DUF4283 DOMAIN-CONTAINING PROTEIN"/>
    <property type="match status" value="1"/>
</dbReference>
<protein>
    <recommendedName>
        <fullName evidence="3">RRM domain-containing protein</fullName>
    </recommendedName>
</protein>
<feature type="region of interest" description="Disordered" evidence="2">
    <location>
        <begin position="406"/>
        <end position="466"/>
    </location>
</feature>
<dbReference type="AlphaFoldDB" id="A0A9W7IHG2"/>
<evidence type="ECO:0000313" key="5">
    <source>
        <dbReference type="Proteomes" id="UP001165190"/>
    </source>
</evidence>
<reference evidence="4" key="1">
    <citation type="submission" date="2023-05" db="EMBL/GenBank/DDBJ databases">
        <title>Genome and transcriptome analyses reveal genes involved in the formation of fine ridges on petal epidermal cells in Hibiscus trionum.</title>
        <authorList>
            <person name="Koshimizu S."/>
            <person name="Masuda S."/>
            <person name="Ishii T."/>
            <person name="Shirasu K."/>
            <person name="Hoshino A."/>
            <person name="Arita M."/>
        </authorList>
    </citation>
    <scope>NUCLEOTIDE SEQUENCE</scope>
    <source>
        <strain evidence="4">Hamamatsu line</strain>
    </source>
</reference>
<gene>
    <name evidence="4" type="ORF">HRI_003299300</name>
</gene>
<dbReference type="OrthoDB" id="1000944at2759"/>
<accession>A0A9W7IHG2</accession>
<dbReference type="PANTHER" id="PTHR34427">
    <property type="entry name" value="DUF4283 DOMAIN PROTEIN"/>
    <property type="match status" value="1"/>
</dbReference>
<evidence type="ECO:0000313" key="4">
    <source>
        <dbReference type="EMBL" id="GMI96300.1"/>
    </source>
</evidence>
<dbReference type="EMBL" id="BSYR01000028">
    <property type="protein sequence ID" value="GMI96300.1"/>
    <property type="molecule type" value="Genomic_DNA"/>
</dbReference>
<evidence type="ECO:0000256" key="1">
    <source>
        <dbReference type="PROSITE-ProRule" id="PRU00176"/>
    </source>
</evidence>
<dbReference type="InterPro" id="IPR035979">
    <property type="entry name" value="RBD_domain_sf"/>
</dbReference>
<keyword evidence="5" id="KW-1185">Reference proteome</keyword>
<dbReference type="SUPFAM" id="SSF54928">
    <property type="entry name" value="RNA-binding domain, RBD"/>
    <property type="match status" value="1"/>
</dbReference>
<dbReference type="InterPro" id="IPR000504">
    <property type="entry name" value="RRM_dom"/>
</dbReference>
<dbReference type="Pfam" id="PF00076">
    <property type="entry name" value="RRM_1"/>
    <property type="match status" value="1"/>
</dbReference>
<keyword evidence="1" id="KW-0694">RNA-binding</keyword>
<dbReference type="SMART" id="SM00360">
    <property type="entry name" value="RRM"/>
    <property type="match status" value="1"/>
</dbReference>
<feature type="compositionally biased region" description="Polar residues" evidence="2">
    <location>
        <begin position="451"/>
        <end position="464"/>
    </location>
</feature>
<feature type="domain" description="RRM" evidence="3">
    <location>
        <begin position="25"/>
        <end position="105"/>
    </location>
</feature>
<evidence type="ECO:0000259" key="3">
    <source>
        <dbReference type="PROSITE" id="PS50102"/>
    </source>
</evidence>
<dbReference type="CDD" id="cd00590">
    <property type="entry name" value="RRM_SF"/>
    <property type="match status" value="1"/>
</dbReference>
<name>A0A9W7IHG2_HIBTR</name>
<organism evidence="4 5">
    <name type="scientific">Hibiscus trionum</name>
    <name type="common">Flower of an hour</name>
    <dbReference type="NCBI Taxonomy" id="183268"/>
    <lineage>
        <taxon>Eukaryota</taxon>
        <taxon>Viridiplantae</taxon>
        <taxon>Streptophyta</taxon>
        <taxon>Embryophyta</taxon>
        <taxon>Tracheophyta</taxon>
        <taxon>Spermatophyta</taxon>
        <taxon>Magnoliopsida</taxon>
        <taxon>eudicotyledons</taxon>
        <taxon>Gunneridae</taxon>
        <taxon>Pentapetalae</taxon>
        <taxon>rosids</taxon>
        <taxon>malvids</taxon>
        <taxon>Malvales</taxon>
        <taxon>Malvaceae</taxon>
        <taxon>Malvoideae</taxon>
        <taxon>Hibiscus</taxon>
    </lineage>
</organism>
<dbReference type="InterPro" id="IPR012677">
    <property type="entry name" value="Nucleotide-bd_a/b_plait_sf"/>
</dbReference>